<organism evidence="6 7">
    <name type="scientific">Candidatus Phaeomarinibacter ectocarpi</name>
    <dbReference type="NCBI Taxonomy" id="1458461"/>
    <lineage>
        <taxon>Bacteria</taxon>
        <taxon>Pseudomonadati</taxon>
        <taxon>Pseudomonadota</taxon>
        <taxon>Alphaproteobacteria</taxon>
        <taxon>Hyphomicrobiales</taxon>
        <taxon>Parvibaculaceae</taxon>
        <taxon>Candidatus Phaeomarinibacter</taxon>
    </lineage>
</organism>
<dbReference type="HOGENOM" id="CLU_000445_11_28_5"/>
<dbReference type="InterPro" id="IPR001789">
    <property type="entry name" value="Sig_transdc_resp-reg_receiver"/>
</dbReference>
<dbReference type="InterPro" id="IPR043128">
    <property type="entry name" value="Rev_trsase/Diguanyl_cyclase"/>
</dbReference>
<reference evidence="6 7" key="1">
    <citation type="journal article" date="2014" name="Front. Genet.">
        <title>Genome and metabolic network of "Candidatus Phaeomarinobacter ectocarpi" Ec32, a new candidate genus of Alphaproteobacteria frequently associated with brown algae.</title>
        <authorList>
            <person name="Dittami S.M."/>
            <person name="Barbeyron T."/>
            <person name="Boyen C."/>
            <person name="Cambefort J."/>
            <person name="Collet G."/>
            <person name="Delage L."/>
            <person name="Gobet A."/>
            <person name="Groisillier A."/>
            <person name="Leblanc C."/>
            <person name="Michel G."/>
            <person name="Scornet D."/>
            <person name="Siegel A."/>
            <person name="Tapia J.E."/>
            <person name="Tonon T."/>
        </authorList>
    </citation>
    <scope>NUCLEOTIDE SEQUENCE [LARGE SCALE GENOMIC DNA]</scope>
    <source>
        <strain evidence="6 7">Ec32</strain>
    </source>
</reference>
<dbReference type="GO" id="GO:0052621">
    <property type="term" value="F:diguanylate cyclase activity"/>
    <property type="evidence" value="ECO:0007669"/>
    <property type="project" value="UniProtKB-EC"/>
</dbReference>
<dbReference type="EC" id="2.7.7.65" evidence="1"/>
<dbReference type="NCBIfam" id="TIGR00254">
    <property type="entry name" value="GGDEF"/>
    <property type="match status" value="1"/>
</dbReference>
<gene>
    <name evidence="6" type="ORF">BN1012_Phect3224</name>
</gene>
<dbReference type="NCBIfam" id="NF007135">
    <property type="entry name" value="PRK09581.1"/>
    <property type="match status" value="1"/>
</dbReference>
<dbReference type="InterPro" id="IPR029787">
    <property type="entry name" value="Nucleotide_cyclase"/>
</dbReference>
<name>X5MPF3_9HYPH</name>
<dbReference type="KEGG" id="pect:BN1012_Phect3224"/>
<evidence type="ECO:0000256" key="3">
    <source>
        <dbReference type="PROSITE-ProRule" id="PRU00169"/>
    </source>
</evidence>
<evidence type="ECO:0000313" key="7">
    <source>
        <dbReference type="Proteomes" id="UP000032160"/>
    </source>
</evidence>
<dbReference type="Proteomes" id="UP000032160">
    <property type="component" value="Chromosome I"/>
</dbReference>
<proteinExistence type="predicted"/>
<dbReference type="RefSeq" id="WP_043949229.1">
    <property type="nucleotide sequence ID" value="NZ_HG966617.1"/>
</dbReference>
<dbReference type="Gene3D" id="3.40.50.2300">
    <property type="match status" value="2"/>
</dbReference>
<dbReference type="EMBL" id="HG966617">
    <property type="protein sequence ID" value="CDO61436.1"/>
    <property type="molecule type" value="Genomic_DNA"/>
</dbReference>
<dbReference type="GO" id="GO:0000160">
    <property type="term" value="P:phosphorelay signal transduction system"/>
    <property type="evidence" value="ECO:0007669"/>
    <property type="project" value="InterPro"/>
</dbReference>
<dbReference type="CDD" id="cd01949">
    <property type="entry name" value="GGDEF"/>
    <property type="match status" value="1"/>
</dbReference>
<dbReference type="GO" id="GO:0043709">
    <property type="term" value="P:cell adhesion involved in single-species biofilm formation"/>
    <property type="evidence" value="ECO:0007669"/>
    <property type="project" value="TreeGrafter"/>
</dbReference>
<dbReference type="Pfam" id="PF00072">
    <property type="entry name" value="Response_reg"/>
    <property type="match status" value="2"/>
</dbReference>
<feature type="modified residue" description="4-aspartylphosphate" evidence="3">
    <location>
        <position position="53"/>
    </location>
</feature>
<feature type="domain" description="Response regulatory" evidence="4">
    <location>
        <begin position="157"/>
        <end position="272"/>
    </location>
</feature>
<dbReference type="OrthoDB" id="9812260at2"/>
<dbReference type="PROSITE" id="PS50887">
    <property type="entry name" value="GGDEF"/>
    <property type="match status" value="1"/>
</dbReference>
<dbReference type="PANTHER" id="PTHR45138">
    <property type="entry name" value="REGULATORY COMPONENTS OF SENSORY TRANSDUCTION SYSTEM"/>
    <property type="match status" value="1"/>
</dbReference>
<keyword evidence="3" id="KW-0597">Phosphoprotein</keyword>
<comment type="catalytic activity">
    <reaction evidence="2">
        <text>2 GTP = 3',3'-c-di-GMP + 2 diphosphate</text>
        <dbReference type="Rhea" id="RHEA:24898"/>
        <dbReference type="ChEBI" id="CHEBI:33019"/>
        <dbReference type="ChEBI" id="CHEBI:37565"/>
        <dbReference type="ChEBI" id="CHEBI:58805"/>
        <dbReference type="EC" id="2.7.7.65"/>
    </reaction>
</comment>
<dbReference type="GO" id="GO:0005886">
    <property type="term" value="C:plasma membrane"/>
    <property type="evidence" value="ECO:0007669"/>
    <property type="project" value="TreeGrafter"/>
</dbReference>
<dbReference type="InterPro" id="IPR050469">
    <property type="entry name" value="Diguanylate_Cyclase"/>
</dbReference>
<dbReference type="SMART" id="SM00448">
    <property type="entry name" value="REC"/>
    <property type="match status" value="2"/>
</dbReference>
<dbReference type="SUPFAM" id="SSF55073">
    <property type="entry name" value="Nucleotide cyclase"/>
    <property type="match status" value="1"/>
</dbReference>
<dbReference type="InterPro" id="IPR011006">
    <property type="entry name" value="CheY-like_superfamily"/>
</dbReference>
<dbReference type="CDD" id="cd17538">
    <property type="entry name" value="REC_D1_PleD-like"/>
    <property type="match status" value="1"/>
</dbReference>
<evidence type="ECO:0000259" key="4">
    <source>
        <dbReference type="PROSITE" id="PS50110"/>
    </source>
</evidence>
<comment type="caution">
    <text evidence="3">Lacks conserved residue(s) required for the propagation of feature annotation.</text>
</comment>
<sequence length="457" mass="51121">MTARVLVVDDIPANVKLLEAKLTAEYFDVSTAFNGREALEAATTEKPDIILLDVMMPEMDGFEVCRRLKSMPETQHVPVIMVTALDQPADRVTGLEAGADDFLTKPVDDIALMARVRSLVRLKLMTDELRMRETTSNQLGLMDEAEALHRADAAMGRILVVEDRETSARRIAESLREQNRVTIESDAREALVRVSGEDYDLVVVSLSLERSDGLRFCSHLRSEERTRNTPILAIVENGDTTRLVRALDMGVNDYLMRPVDRNELTARVRTQLKRKRYQDVLRQNLQLSLEMAITDPLTNLYNRRYMESHLSTLVQRAADRGKAISLLIVDIDFFKAVNDTHGHDVGDDVLREFGERLARNVRGIDLACRYGGEEFVVVMPDTDVAFANTVAERLRKGIADESFNVGGGVGALDITASIGVTSLQSPTESVDQFLKRADQALYRAKREGRNRVVSEAA</sequence>
<dbReference type="PANTHER" id="PTHR45138:SF9">
    <property type="entry name" value="DIGUANYLATE CYCLASE DGCM-RELATED"/>
    <property type="match status" value="1"/>
</dbReference>
<evidence type="ECO:0000259" key="5">
    <source>
        <dbReference type="PROSITE" id="PS50887"/>
    </source>
</evidence>
<evidence type="ECO:0000256" key="1">
    <source>
        <dbReference type="ARBA" id="ARBA00012528"/>
    </source>
</evidence>
<evidence type="ECO:0000313" key="6">
    <source>
        <dbReference type="EMBL" id="CDO61436.1"/>
    </source>
</evidence>
<protein>
    <recommendedName>
        <fullName evidence="1">diguanylate cyclase</fullName>
        <ecNumber evidence="1">2.7.7.65</ecNumber>
    </recommendedName>
</protein>
<feature type="domain" description="Response regulatory" evidence="4">
    <location>
        <begin position="4"/>
        <end position="120"/>
    </location>
</feature>
<feature type="domain" description="GGDEF" evidence="5">
    <location>
        <begin position="322"/>
        <end position="457"/>
    </location>
</feature>
<dbReference type="SMART" id="SM00267">
    <property type="entry name" value="GGDEF"/>
    <property type="match status" value="1"/>
</dbReference>
<dbReference type="Gene3D" id="3.30.70.270">
    <property type="match status" value="1"/>
</dbReference>
<dbReference type="FunFam" id="3.30.70.270:FF:000001">
    <property type="entry name" value="Diguanylate cyclase domain protein"/>
    <property type="match status" value="1"/>
</dbReference>
<dbReference type="PROSITE" id="PS50110">
    <property type="entry name" value="RESPONSE_REGULATORY"/>
    <property type="match status" value="2"/>
</dbReference>
<dbReference type="PATRIC" id="fig|1458461.3.peg.3230"/>
<accession>X5MPF3</accession>
<dbReference type="InterPro" id="IPR000160">
    <property type="entry name" value="GGDEF_dom"/>
</dbReference>
<dbReference type="FunFam" id="3.40.50.2300:FF:000574">
    <property type="entry name" value="Response regulator PleD"/>
    <property type="match status" value="1"/>
</dbReference>
<dbReference type="Pfam" id="PF00990">
    <property type="entry name" value="GGDEF"/>
    <property type="match status" value="1"/>
</dbReference>
<dbReference type="GO" id="GO:1902201">
    <property type="term" value="P:negative regulation of bacterial-type flagellum-dependent cell motility"/>
    <property type="evidence" value="ECO:0007669"/>
    <property type="project" value="TreeGrafter"/>
</dbReference>
<keyword evidence="7" id="KW-1185">Reference proteome</keyword>
<dbReference type="SUPFAM" id="SSF52172">
    <property type="entry name" value="CheY-like"/>
    <property type="match status" value="2"/>
</dbReference>
<dbReference type="STRING" id="1458461.BN1012_Phect3224"/>
<evidence type="ECO:0000256" key="2">
    <source>
        <dbReference type="ARBA" id="ARBA00034247"/>
    </source>
</evidence>
<dbReference type="AlphaFoldDB" id="X5MPF3"/>